<dbReference type="GO" id="GO:0005615">
    <property type="term" value="C:extracellular space"/>
    <property type="evidence" value="ECO:0007669"/>
    <property type="project" value="TreeGrafter"/>
</dbReference>
<dbReference type="InterPro" id="IPR007110">
    <property type="entry name" value="Ig-like_dom"/>
</dbReference>
<evidence type="ECO:0000256" key="1">
    <source>
        <dbReference type="ARBA" id="ARBA00023180"/>
    </source>
</evidence>
<evidence type="ECO:0000256" key="2">
    <source>
        <dbReference type="ARBA" id="ARBA00023319"/>
    </source>
</evidence>
<dbReference type="SMART" id="SM00407">
    <property type="entry name" value="IGc1"/>
    <property type="match status" value="1"/>
</dbReference>
<dbReference type="PANTHER" id="PTHR16675">
    <property type="entry name" value="MHC CLASS I-RELATED"/>
    <property type="match status" value="1"/>
</dbReference>
<evidence type="ECO:0000259" key="4">
    <source>
        <dbReference type="PROSITE" id="PS50835"/>
    </source>
</evidence>
<dbReference type="AlphaFoldDB" id="A0A9D3PGL7"/>
<reference evidence="5" key="1">
    <citation type="submission" date="2021-01" db="EMBL/GenBank/DDBJ databases">
        <authorList>
            <person name="Zahm M."/>
            <person name="Roques C."/>
            <person name="Cabau C."/>
            <person name="Klopp C."/>
            <person name="Donnadieu C."/>
            <person name="Jouanno E."/>
            <person name="Lampietro C."/>
            <person name="Louis A."/>
            <person name="Herpin A."/>
            <person name="Echchiki A."/>
            <person name="Berthelot C."/>
            <person name="Parey E."/>
            <person name="Roest-Crollius H."/>
            <person name="Braasch I."/>
            <person name="Postlethwait J."/>
            <person name="Bobe J."/>
            <person name="Montfort J."/>
            <person name="Bouchez O."/>
            <person name="Begum T."/>
            <person name="Mejri S."/>
            <person name="Adams A."/>
            <person name="Chen W.-J."/>
            <person name="Guiguen Y."/>
        </authorList>
    </citation>
    <scope>NUCLEOTIDE SEQUENCE</scope>
    <source>
        <strain evidence="5">YG-15Mar2019-1</strain>
        <tissue evidence="5">Brain</tissue>
    </source>
</reference>
<sequence length="393" mass="44614">MLIVYKANNTINRVPEPPLSQWVDCVRHPGSALEVKLRSEWKCLCPRDSIRRIYTSTADVEMVIMEAQKQVCVLLSWILGVIVSSDYTGNHSLIIFVTFAPGHSSLPEYTSYGMLDDLRVFHYDSNSMTFSSPLKHHSSLSSVWRDLEACTTFKSGFFKRFIRDANETLGLKGPILQLIYGCQLDEEGNEQGLYHFSVNGEHGLTLDQESVSWTTYHPHALGFKDILDGFKIWNRNNLMYIKQDCVPRLKKFYEHGEATINRKVRPEIAITARAAGAVVVLMCVATGFYPREISVAWEQDGSLVSDNVLSTDLLPNHDLTYQVQKSLDIPSDDKHKYSCRVEHSSLDEPVRVHWDPHNKGLSSMHIGLMAVLGFVAVFLLTICVFICLKWRRG</sequence>
<dbReference type="InterPro" id="IPR011161">
    <property type="entry name" value="MHC_I-like_Ag-recog"/>
</dbReference>
<proteinExistence type="predicted"/>
<dbReference type="Proteomes" id="UP001046870">
    <property type="component" value="Chromosome 21"/>
</dbReference>
<dbReference type="PROSITE" id="PS00290">
    <property type="entry name" value="IG_MHC"/>
    <property type="match status" value="1"/>
</dbReference>
<dbReference type="EMBL" id="JAFDVH010000021">
    <property type="protein sequence ID" value="KAG7458007.1"/>
    <property type="molecule type" value="Genomic_DNA"/>
</dbReference>
<dbReference type="Gene3D" id="2.60.40.10">
    <property type="entry name" value="Immunoglobulins"/>
    <property type="match status" value="1"/>
</dbReference>
<dbReference type="InterPro" id="IPR037055">
    <property type="entry name" value="MHC_I-like_Ag-recog_sf"/>
</dbReference>
<dbReference type="InterPro" id="IPR050208">
    <property type="entry name" value="MHC_class-I_related"/>
</dbReference>
<dbReference type="InterPro" id="IPR003006">
    <property type="entry name" value="Ig/MHC_CS"/>
</dbReference>
<dbReference type="GO" id="GO:0006955">
    <property type="term" value="P:immune response"/>
    <property type="evidence" value="ECO:0007669"/>
    <property type="project" value="TreeGrafter"/>
</dbReference>
<protein>
    <recommendedName>
        <fullName evidence="4">Ig-like domain-containing protein</fullName>
    </recommendedName>
</protein>
<dbReference type="PROSITE" id="PS50835">
    <property type="entry name" value="IG_LIKE"/>
    <property type="match status" value="1"/>
</dbReference>
<keyword evidence="1" id="KW-0325">Glycoprotein</keyword>
<dbReference type="InterPro" id="IPR011162">
    <property type="entry name" value="MHC_I/II-like_Ag-recog"/>
</dbReference>
<keyword evidence="2" id="KW-0393">Immunoglobulin domain</keyword>
<feature type="domain" description="Ig-like" evidence="4">
    <location>
        <begin position="266"/>
        <end position="353"/>
    </location>
</feature>
<keyword evidence="3" id="KW-0812">Transmembrane</keyword>
<dbReference type="OrthoDB" id="8936120at2759"/>
<dbReference type="Gene3D" id="3.30.500.10">
    <property type="entry name" value="MHC class I-like antigen recognition-like"/>
    <property type="match status" value="1"/>
</dbReference>
<dbReference type="InterPro" id="IPR003597">
    <property type="entry name" value="Ig_C1-set"/>
</dbReference>
<name>A0A9D3PGL7_MEGAT</name>
<dbReference type="SUPFAM" id="SSF48726">
    <property type="entry name" value="Immunoglobulin"/>
    <property type="match status" value="1"/>
</dbReference>
<feature type="transmembrane region" description="Helical" evidence="3">
    <location>
        <begin position="366"/>
        <end position="388"/>
    </location>
</feature>
<dbReference type="SUPFAM" id="SSF54452">
    <property type="entry name" value="MHC antigen-recognition domain"/>
    <property type="match status" value="1"/>
</dbReference>
<evidence type="ECO:0000256" key="3">
    <source>
        <dbReference type="SAM" id="Phobius"/>
    </source>
</evidence>
<dbReference type="PANTHER" id="PTHR16675:SF235">
    <property type="entry name" value="SHKT DOMAIN-CONTAINING PROTEIN"/>
    <property type="match status" value="1"/>
</dbReference>
<accession>A0A9D3PGL7</accession>
<gene>
    <name evidence="5" type="ORF">MATL_G00233160</name>
</gene>
<dbReference type="GO" id="GO:0009897">
    <property type="term" value="C:external side of plasma membrane"/>
    <property type="evidence" value="ECO:0007669"/>
    <property type="project" value="TreeGrafter"/>
</dbReference>
<dbReference type="InterPro" id="IPR013783">
    <property type="entry name" value="Ig-like_fold"/>
</dbReference>
<evidence type="ECO:0000313" key="5">
    <source>
        <dbReference type="EMBL" id="KAG7458007.1"/>
    </source>
</evidence>
<dbReference type="Pfam" id="PF07654">
    <property type="entry name" value="C1-set"/>
    <property type="match status" value="1"/>
</dbReference>
<dbReference type="Pfam" id="PF00129">
    <property type="entry name" value="MHC_I"/>
    <property type="match status" value="1"/>
</dbReference>
<comment type="caution">
    <text evidence="5">The sequence shown here is derived from an EMBL/GenBank/DDBJ whole genome shotgun (WGS) entry which is preliminary data.</text>
</comment>
<keyword evidence="6" id="KW-1185">Reference proteome</keyword>
<keyword evidence="3" id="KW-0472">Membrane</keyword>
<organism evidence="5 6">
    <name type="scientific">Megalops atlanticus</name>
    <name type="common">Tarpon</name>
    <name type="synonym">Clupea gigantea</name>
    <dbReference type="NCBI Taxonomy" id="7932"/>
    <lineage>
        <taxon>Eukaryota</taxon>
        <taxon>Metazoa</taxon>
        <taxon>Chordata</taxon>
        <taxon>Craniata</taxon>
        <taxon>Vertebrata</taxon>
        <taxon>Euteleostomi</taxon>
        <taxon>Actinopterygii</taxon>
        <taxon>Neopterygii</taxon>
        <taxon>Teleostei</taxon>
        <taxon>Elopiformes</taxon>
        <taxon>Megalopidae</taxon>
        <taxon>Megalops</taxon>
    </lineage>
</organism>
<keyword evidence="3" id="KW-1133">Transmembrane helix</keyword>
<evidence type="ECO:0000313" key="6">
    <source>
        <dbReference type="Proteomes" id="UP001046870"/>
    </source>
</evidence>
<dbReference type="InterPro" id="IPR036179">
    <property type="entry name" value="Ig-like_dom_sf"/>
</dbReference>